<evidence type="ECO:0000256" key="1">
    <source>
        <dbReference type="ARBA" id="ARBA00004123"/>
    </source>
</evidence>
<evidence type="ECO:0000256" key="3">
    <source>
        <dbReference type="ARBA" id="ARBA00023125"/>
    </source>
</evidence>
<evidence type="ECO:0000259" key="6">
    <source>
        <dbReference type="SMART" id="SM00906"/>
    </source>
</evidence>
<keyword evidence="2" id="KW-0479">Metal-binding</keyword>
<proteinExistence type="predicted"/>
<comment type="caution">
    <text evidence="7">The sequence shown here is derived from an EMBL/GenBank/DDBJ whole genome shotgun (WGS) entry which is preliminary data.</text>
</comment>
<protein>
    <submittedName>
        <fullName evidence="7">Transcriptional regulatory</fullName>
    </submittedName>
</protein>
<dbReference type="CDD" id="cd05251">
    <property type="entry name" value="NmrA_like_SDR_a"/>
    <property type="match status" value="1"/>
</dbReference>
<feature type="domain" description="Xylanolytic transcriptional activator regulatory" evidence="6">
    <location>
        <begin position="800"/>
        <end position="873"/>
    </location>
</feature>
<dbReference type="Proteomes" id="UP000554235">
    <property type="component" value="Unassembled WGS sequence"/>
</dbReference>
<reference evidence="7 8" key="1">
    <citation type="submission" date="2020-01" db="EMBL/GenBank/DDBJ databases">
        <title>Identification and distribution of gene clusters putatively required for synthesis of sphingolipid metabolism inhibitors in phylogenetically diverse species of the filamentous fungus Fusarium.</title>
        <authorList>
            <person name="Kim H.-S."/>
            <person name="Busman M."/>
            <person name="Brown D.W."/>
            <person name="Divon H."/>
            <person name="Uhlig S."/>
            <person name="Proctor R.H."/>
        </authorList>
    </citation>
    <scope>NUCLEOTIDE SEQUENCE [LARGE SCALE GENOMIC DNA]</scope>
    <source>
        <strain evidence="7 8">NRRL 20459</strain>
    </source>
</reference>
<dbReference type="Pfam" id="PF05368">
    <property type="entry name" value="NmrA"/>
    <property type="match status" value="1"/>
</dbReference>
<evidence type="ECO:0000313" key="7">
    <source>
        <dbReference type="EMBL" id="KAF4465178.1"/>
    </source>
</evidence>
<accession>A0A8H4LCH2</accession>
<feature type="region of interest" description="Disordered" evidence="5">
    <location>
        <begin position="470"/>
        <end position="511"/>
    </location>
</feature>
<gene>
    <name evidence="7" type="ORF">FALBO_7979</name>
</gene>
<dbReference type="GO" id="GO:0006351">
    <property type="term" value="P:DNA-templated transcription"/>
    <property type="evidence" value="ECO:0007669"/>
    <property type="project" value="InterPro"/>
</dbReference>
<dbReference type="GO" id="GO:0003700">
    <property type="term" value="F:DNA-binding transcription factor activity"/>
    <property type="evidence" value="ECO:0007669"/>
    <property type="project" value="InterPro"/>
</dbReference>
<keyword evidence="8" id="KW-1185">Reference proteome</keyword>
<sequence length="1304" mass="144184">MTKTILVLGATGTQGGSVAKLLVQYPDQYQVRGLTRNPDSDKAKALAAQGAQLVKADLTKPSTLPEAFKGVWGIFAVTDFYDTAVLDDPMSEEKQGQHIVEAAVAAGVECFLWSTLPSSREISGGKFVTRLYEGKQSVDAVIREAGLKGCFIRTGNFYENMILRKYAAYDKDADVITMTRPIIGPDAELTSLYVEKDLSAVCKAVFDQWETKKASLDGKYFLASGARETMGQINAVLEKVSGKKVVYKVKPTCGIPDRDIMLQLYNNVGMYPGVEIPPPEVLELGIKLHTAEDYIRERLLPHLGLKPRSGWQPVQDNNADTYRCPMFRVPRPLGCLYDKETGRLPRGNLLGEQEKWLAWTVWNLEVSNSKLSDAAQSRALDCTNSTRALETVDPSPKSRLKFRAQRTAANPVQAYPNSRGRSRGEAGGEGPLHQGESASDFALLATICAALVKLLQPYILPQFNFSTMPPSDAPGRDVSNEGAEQDASNTQDAPAVATQKDNNEGDKTGPAEVVTVASGGTEPSERPTKKMKRGKYISRACSINREILARLDTVERHLRIMRPSSPDSARPPLNHISTDDQLKPSSAKLQNALETDGQTFAGEITMTPVFDDENDNLDCTSTTSSAIRPDYSSPASSLHPPATSPGDLRGQKARGWFESVLIQHGVKTDEQQSRYHLQVYMDEIHPMYPVAHPPTIWETFNEMWQYPSLWSTTDSTEREHVRVSVALVCFCLALGRCSISSRITDPSGVHSSGWSLYNVGMSLLHDLLETSNTATKSLLMLQVLIVRVIYLFRLDANQKAARVHALTVSVAHTIGIHRQSTIENMPAFYNQLYVRAWWIIYMLDRRLAIESGKPYLIQDSNVDTALPIDLSDEWMSRFATRSETIAELQHEVAAEAARDMSPSPIPYVIAMVRYSRVAGKTWEVLYGVKASRAPAFAMVEYVDTVLCKLLETAPMNLKYDPEMPYETQFSTRLRWQVKQTLLFSNCCTYLRLLIRRPLLPSPNSPNHAEDDLESSIECASLAARILTTHQNIKDDVIKYGFALSHYVTSCAMVMIGLVSREPGSKRRYGALILAATQSLNVYCHKVWVSGKMMRCVSRLTRLVHRALDNTPADSHRRQSSPSMRRDSGAEVMLQQLTPQADDQDPRQIQPRVGTSIIYANELNALSIDGSGGVRSDQDSDAYAINRNFASTVAERSSRNAGKASQLPTSWIGPSLDSQNSWVMSDFNFETFGERFGSNGVEFPTLSENEKVDAPGAINSIADADFGEGKMGVLGLSNSFNLDMDLGPSMMNLYDASSMDLDILG</sequence>
<dbReference type="Pfam" id="PF04082">
    <property type="entry name" value="Fungal_trans"/>
    <property type="match status" value="1"/>
</dbReference>
<feature type="compositionally biased region" description="Polar residues" evidence="5">
    <location>
        <begin position="617"/>
        <end position="626"/>
    </location>
</feature>
<dbReference type="PANTHER" id="PTHR46910">
    <property type="entry name" value="TRANSCRIPTION FACTOR PDR1"/>
    <property type="match status" value="1"/>
</dbReference>
<dbReference type="CDD" id="cd12148">
    <property type="entry name" value="fungal_TF_MHR"/>
    <property type="match status" value="1"/>
</dbReference>
<organism evidence="7 8">
    <name type="scientific">Fusarium albosuccineum</name>
    <dbReference type="NCBI Taxonomy" id="1237068"/>
    <lineage>
        <taxon>Eukaryota</taxon>
        <taxon>Fungi</taxon>
        <taxon>Dikarya</taxon>
        <taxon>Ascomycota</taxon>
        <taxon>Pezizomycotina</taxon>
        <taxon>Sordariomycetes</taxon>
        <taxon>Hypocreomycetidae</taxon>
        <taxon>Hypocreales</taxon>
        <taxon>Nectriaceae</taxon>
        <taxon>Fusarium</taxon>
        <taxon>Fusarium decemcellulare species complex</taxon>
    </lineage>
</organism>
<dbReference type="EMBL" id="JAADYS010001078">
    <property type="protein sequence ID" value="KAF4465178.1"/>
    <property type="molecule type" value="Genomic_DNA"/>
</dbReference>
<dbReference type="InterPro" id="IPR050987">
    <property type="entry name" value="AtrR-like"/>
</dbReference>
<dbReference type="InterPro" id="IPR007219">
    <property type="entry name" value="XnlR_reg_dom"/>
</dbReference>
<dbReference type="Gene3D" id="3.40.50.720">
    <property type="entry name" value="NAD(P)-binding Rossmann-like Domain"/>
    <property type="match status" value="1"/>
</dbReference>
<evidence type="ECO:0000313" key="8">
    <source>
        <dbReference type="Proteomes" id="UP000554235"/>
    </source>
</evidence>
<dbReference type="PANTHER" id="PTHR46910:SF3">
    <property type="entry name" value="HALOTOLERANCE PROTEIN 9-RELATED"/>
    <property type="match status" value="1"/>
</dbReference>
<feature type="region of interest" description="Disordered" evidence="5">
    <location>
        <begin position="562"/>
        <end position="583"/>
    </location>
</feature>
<dbReference type="GO" id="GO:0003677">
    <property type="term" value="F:DNA binding"/>
    <property type="evidence" value="ECO:0007669"/>
    <property type="project" value="UniProtKB-KW"/>
</dbReference>
<evidence type="ECO:0000256" key="4">
    <source>
        <dbReference type="ARBA" id="ARBA00023242"/>
    </source>
</evidence>
<dbReference type="Gene3D" id="3.90.25.10">
    <property type="entry name" value="UDP-galactose 4-epimerase, domain 1"/>
    <property type="match status" value="1"/>
</dbReference>
<keyword evidence="4" id="KW-0539">Nucleus</keyword>
<dbReference type="InterPro" id="IPR036291">
    <property type="entry name" value="NAD(P)-bd_dom_sf"/>
</dbReference>
<feature type="region of interest" description="Disordered" evidence="5">
    <location>
        <begin position="1108"/>
        <end position="1128"/>
    </location>
</feature>
<evidence type="ECO:0000256" key="5">
    <source>
        <dbReference type="SAM" id="MobiDB-lite"/>
    </source>
</evidence>
<dbReference type="InterPro" id="IPR008030">
    <property type="entry name" value="NmrA-like"/>
</dbReference>
<dbReference type="SUPFAM" id="SSF51735">
    <property type="entry name" value="NAD(P)-binding Rossmann-fold domains"/>
    <property type="match status" value="1"/>
</dbReference>
<feature type="region of interest" description="Disordered" evidence="5">
    <location>
        <begin position="609"/>
        <end position="648"/>
    </location>
</feature>
<dbReference type="OrthoDB" id="5296287at2759"/>
<dbReference type="SMART" id="SM00906">
    <property type="entry name" value="Fungal_trans"/>
    <property type="match status" value="1"/>
</dbReference>
<comment type="subcellular location">
    <subcellularLocation>
        <location evidence="1">Nucleus</location>
    </subcellularLocation>
</comment>
<evidence type="ECO:0000256" key="2">
    <source>
        <dbReference type="ARBA" id="ARBA00022723"/>
    </source>
</evidence>
<feature type="region of interest" description="Disordered" evidence="5">
    <location>
        <begin position="388"/>
        <end position="433"/>
    </location>
</feature>
<dbReference type="GO" id="GO:0005634">
    <property type="term" value="C:nucleus"/>
    <property type="evidence" value="ECO:0007669"/>
    <property type="project" value="UniProtKB-SubCell"/>
</dbReference>
<name>A0A8H4LCH2_9HYPO</name>
<keyword evidence="3" id="KW-0238">DNA-binding</keyword>
<dbReference type="GO" id="GO:0008270">
    <property type="term" value="F:zinc ion binding"/>
    <property type="evidence" value="ECO:0007669"/>
    <property type="project" value="InterPro"/>
</dbReference>